<dbReference type="InterPro" id="IPR052019">
    <property type="entry name" value="F420H2_bilvrd_red/Heme_oxyg"/>
</dbReference>
<dbReference type="NCBIfam" id="TIGR04023">
    <property type="entry name" value="PPOX_MSMEG_5819"/>
    <property type="match status" value="1"/>
</dbReference>
<keyword evidence="4" id="KW-1185">Reference proteome</keyword>
<dbReference type="PANTHER" id="PTHR35176">
    <property type="entry name" value="HEME OXYGENASE HI_0854-RELATED"/>
    <property type="match status" value="1"/>
</dbReference>
<evidence type="ECO:0000313" key="3">
    <source>
        <dbReference type="EMBL" id="WUS58703.1"/>
    </source>
</evidence>
<dbReference type="InterPro" id="IPR024031">
    <property type="entry name" value="MSMEG_5819/OxyR"/>
</dbReference>
<evidence type="ECO:0000256" key="1">
    <source>
        <dbReference type="ARBA" id="ARBA00023002"/>
    </source>
</evidence>
<dbReference type="PANTHER" id="PTHR35176:SF6">
    <property type="entry name" value="HEME OXYGENASE HI_0854-RELATED"/>
    <property type="match status" value="1"/>
</dbReference>
<dbReference type="RefSeq" id="WP_329495102.1">
    <property type="nucleotide sequence ID" value="NZ_CP108460.1"/>
</dbReference>
<gene>
    <name evidence="3" type="ORF">OG469_26240</name>
</gene>
<protein>
    <submittedName>
        <fullName evidence="3">PPOX class F420-dependent oxidoreductase</fullName>
        <ecNumber evidence="3">1.-.-.-</ecNumber>
    </submittedName>
</protein>
<accession>A0ABZ1WCX6</accession>
<dbReference type="InterPro" id="IPR011576">
    <property type="entry name" value="Pyridox_Oxase_N"/>
</dbReference>
<dbReference type="EMBL" id="CP108482">
    <property type="protein sequence ID" value="WUS58703.1"/>
    <property type="molecule type" value="Genomic_DNA"/>
</dbReference>
<dbReference type="GO" id="GO:0016491">
    <property type="term" value="F:oxidoreductase activity"/>
    <property type="evidence" value="ECO:0007669"/>
    <property type="project" value="UniProtKB-KW"/>
</dbReference>
<dbReference type="EC" id="1.-.-.-" evidence="3"/>
<feature type="domain" description="Pyridoxamine 5'-phosphate oxidase N-terminal" evidence="2">
    <location>
        <begin position="8"/>
        <end position="110"/>
    </location>
</feature>
<dbReference type="Proteomes" id="UP001432014">
    <property type="component" value="Chromosome"/>
</dbReference>
<evidence type="ECO:0000259" key="2">
    <source>
        <dbReference type="Pfam" id="PF01243"/>
    </source>
</evidence>
<name>A0ABZ1WCX6_9ACTN</name>
<dbReference type="SUPFAM" id="SSF50475">
    <property type="entry name" value="FMN-binding split barrel"/>
    <property type="match status" value="1"/>
</dbReference>
<organism evidence="3 4">
    <name type="scientific">Kitasatospora herbaricolor</name>
    <dbReference type="NCBI Taxonomy" id="68217"/>
    <lineage>
        <taxon>Bacteria</taxon>
        <taxon>Bacillati</taxon>
        <taxon>Actinomycetota</taxon>
        <taxon>Actinomycetes</taxon>
        <taxon>Kitasatosporales</taxon>
        <taxon>Streptomycetaceae</taxon>
        <taxon>Kitasatospora</taxon>
    </lineage>
</organism>
<reference evidence="3 4" key="1">
    <citation type="submission" date="2022-10" db="EMBL/GenBank/DDBJ databases">
        <title>The complete genomes of actinobacterial strains from the NBC collection.</title>
        <authorList>
            <person name="Joergensen T.S."/>
            <person name="Alvarez Arevalo M."/>
            <person name="Sterndorff E.B."/>
            <person name="Faurdal D."/>
            <person name="Vuksanovic O."/>
            <person name="Mourched A.-S."/>
            <person name="Charusanti P."/>
            <person name="Shaw S."/>
            <person name="Blin K."/>
            <person name="Weber T."/>
        </authorList>
    </citation>
    <scope>NUCLEOTIDE SEQUENCE [LARGE SCALE GENOMIC DNA]</scope>
    <source>
        <strain evidence="3 4">NBC_01247</strain>
    </source>
</reference>
<dbReference type="Pfam" id="PF01243">
    <property type="entry name" value="PNPOx_N"/>
    <property type="match status" value="1"/>
</dbReference>
<dbReference type="Gene3D" id="2.30.110.10">
    <property type="entry name" value="Electron Transport, Fmn-binding Protein, Chain A"/>
    <property type="match status" value="1"/>
</dbReference>
<dbReference type="InterPro" id="IPR012349">
    <property type="entry name" value="Split_barrel_FMN-bd"/>
</dbReference>
<evidence type="ECO:0000313" key="4">
    <source>
        <dbReference type="Proteomes" id="UP001432014"/>
    </source>
</evidence>
<keyword evidence="1 3" id="KW-0560">Oxidoreductase</keyword>
<sequence>MAFTEVELAYLAGQRLGRLATVAPDGTPQNSPVAFRYNPETGTIDIGGRALGDSRKFHNVEANPKVSFIVDDIASFQPWRVRAVEIRGRAEALRGAESTGYFSGEMIRIHPRRVLSWGLDPEVSGIQARTVGESGRV</sequence>
<proteinExistence type="predicted"/>